<comment type="subunit">
    <text evidence="8">Monomer.</text>
</comment>
<feature type="site" description="Interaction with DNA" evidence="8">
    <location>
        <position position="511"/>
    </location>
</feature>
<dbReference type="SUPFAM" id="SSF56712">
    <property type="entry name" value="Prokaryotic type I DNA topoisomerase"/>
    <property type="match status" value="1"/>
</dbReference>
<comment type="function">
    <text evidence="8">Releases the supercoiling and torsional tension of DNA, which is introduced during the DNA replication and transcription, by transiently cleaving and rejoining one strand of the DNA duplex. Introduces a single-strand break via transesterification at a target site in duplex DNA. The scissile phosphodiester is attacked by the catalytic tyrosine of the enzyme, resulting in the formation of a DNA-(5'-phosphotyrosyl)-enzyme intermediate and the expulsion of a 3'-OH DNA strand. The free DNA strand then undergoes passage around the unbroken strand, thus removing DNA supercoils. Finally, in the religation step, the DNA 3'-OH attacks the covalent intermediate to expel the active-site tyrosine and restore the DNA phosphodiester backbone.</text>
</comment>
<feature type="site" description="Interaction with DNA" evidence="8">
    <location>
        <position position="168"/>
    </location>
</feature>
<keyword evidence="12" id="KW-1185">Reference proteome</keyword>
<evidence type="ECO:0000259" key="10">
    <source>
        <dbReference type="PROSITE" id="PS52039"/>
    </source>
</evidence>
<reference evidence="11" key="1">
    <citation type="submission" date="2023-07" db="EMBL/GenBank/DDBJ databases">
        <title>Genome sequencing of multiple Borrelia sensu lato isolates.</title>
        <authorList>
            <person name="Mongodin E.F."/>
            <person name="Rudenko N."/>
            <person name="Fraser C.M."/>
            <person name="Schutzer S."/>
            <person name="Luft B."/>
            <person name="Morgan R."/>
            <person name="Chastens S."/>
            <person name="Qiu W."/>
        </authorList>
    </citation>
    <scope>NUCLEOTIDE SEQUENCE [LARGE SCALE GENOMIC DNA]</scope>
    <source>
        <strain evidence="11">SCW30h</strain>
    </source>
</reference>
<feature type="site" description="Interaction with DNA" evidence="8">
    <location>
        <position position="326"/>
    </location>
</feature>
<feature type="domain" description="Toprim" evidence="9">
    <location>
        <begin position="4"/>
        <end position="128"/>
    </location>
</feature>
<dbReference type="InterPro" id="IPR013825">
    <property type="entry name" value="Topo_IA_cen_sub2"/>
</dbReference>
<dbReference type="SMART" id="SM00437">
    <property type="entry name" value="TOP1Ac"/>
    <property type="match status" value="1"/>
</dbReference>
<evidence type="ECO:0000256" key="1">
    <source>
        <dbReference type="ARBA" id="ARBA00000213"/>
    </source>
</evidence>
<evidence type="ECO:0000256" key="8">
    <source>
        <dbReference type="HAMAP-Rule" id="MF_00952"/>
    </source>
</evidence>
<dbReference type="InterPro" id="IPR028612">
    <property type="entry name" value="Topoisom_1_IA"/>
</dbReference>
<dbReference type="PANTHER" id="PTHR42785">
    <property type="entry name" value="DNA TOPOISOMERASE, TYPE IA, CORE"/>
    <property type="match status" value="1"/>
</dbReference>
<dbReference type="Gene3D" id="1.10.290.10">
    <property type="entry name" value="Topoisomerase I, domain 4"/>
    <property type="match status" value="1"/>
</dbReference>
<dbReference type="InterPro" id="IPR000380">
    <property type="entry name" value="Topo_IA"/>
</dbReference>
<evidence type="ECO:0000256" key="2">
    <source>
        <dbReference type="ARBA" id="ARBA00009446"/>
    </source>
</evidence>
<dbReference type="PANTHER" id="PTHR42785:SF1">
    <property type="entry name" value="DNA TOPOISOMERASE"/>
    <property type="match status" value="1"/>
</dbReference>
<feature type="site" description="Interaction with DNA" evidence="8">
    <location>
        <position position="153"/>
    </location>
</feature>
<dbReference type="GO" id="GO:0003917">
    <property type="term" value="F:DNA topoisomerase type I (single strand cut, ATP-independent) activity"/>
    <property type="evidence" value="ECO:0007669"/>
    <property type="project" value="UniProtKB-EC"/>
</dbReference>
<evidence type="ECO:0000256" key="5">
    <source>
        <dbReference type="ARBA" id="ARBA00023029"/>
    </source>
</evidence>
<accession>A0ABZ0CDI1</accession>
<proteinExistence type="inferred from homology"/>
<dbReference type="InterPro" id="IPR003601">
    <property type="entry name" value="Topo_IA_2"/>
</dbReference>
<dbReference type="InterPro" id="IPR025589">
    <property type="entry name" value="Toprim_C_rpt"/>
</dbReference>
<dbReference type="InterPro" id="IPR006171">
    <property type="entry name" value="TOPRIM_dom"/>
</dbReference>
<evidence type="ECO:0000256" key="7">
    <source>
        <dbReference type="ARBA" id="ARBA00023235"/>
    </source>
</evidence>
<dbReference type="InterPro" id="IPR005733">
    <property type="entry name" value="TopoI_bac-type"/>
</dbReference>
<dbReference type="NCBIfam" id="TIGR01051">
    <property type="entry name" value="topA_bact"/>
    <property type="match status" value="1"/>
</dbReference>
<keyword evidence="3" id="KW-0479">Metal-binding</keyword>
<gene>
    <name evidence="8 11" type="primary">topA</name>
    <name evidence="11" type="ORF">QIA00_04170</name>
</gene>
<dbReference type="RefSeq" id="WP_316257626.1">
    <property type="nucleotide sequence ID" value="NZ_CP132449.1"/>
</dbReference>
<keyword evidence="5 8" id="KW-0799">Topoisomerase</keyword>
<dbReference type="InterPro" id="IPR013497">
    <property type="entry name" value="Topo_IA_cen"/>
</dbReference>
<dbReference type="EMBL" id="CP132449">
    <property type="protein sequence ID" value="WNY64428.1"/>
    <property type="molecule type" value="Genomic_DNA"/>
</dbReference>
<feature type="region of interest" description="Interaction with DNA" evidence="8">
    <location>
        <begin position="176"/>
        <end position="181"/>
    </location>
</feature>
<dbReference type="Gene3D" id="2.70.20.10">
    <property type="entry name" value="Topoisomerase I, domain 3"/>
    <property type="match status" value="1"/>
</dbReference>
<dbReference type="Gene3D" id="1.10.460.10">
    <property type="entry name" value="Topoisomerase I, domain 2"/>
    <property type="match status" value="1"/>
</dbReference>
<keyword evidence="4" id="KW-0460">Magnesium</keyword>
<dbReference type="SMART" id="SM00436">
    <property type="entry name" value="TOP1Bc"/>
    <property type="match status" value="1"/>
</dbReference>
<comment type="similarity">
    <text evidence="2 8">Belongs to the type IA topoisomerase family.</text>
</comment>
<evidence type="ECO:0000256" key="4">
    <source>
        <dbReference type="ARBA" id="ARBA00022842"/>
    </source>
</evidence>
<feature type="site" description="Interaction with DNA" evidence="8">
    <location>
        <position position="34"/>
    </location>
</feature>
<evidence type="ECO:0000256" key="6">
    <source>
        <dbReference type="ARBA" id="ARBA00023125"/>
    </source>
</evidence>
<dbReference type="EC" id="5.6.2.1" evidence="8"/>
<dbReference type="InterPro" id="IPR023406">
    <property type="entry name" value="Topo_IA_AS"/>
</dbReference>
<dbReference type="InterPro" id="IPR013824">
    <property type="entry name" value="Topo_IA_cen_sub1"/>
</dbReference>
<dbReference type="InterPro" id="IPR003602">
    <property type="entry name" value="Topo_IA_DNA-bd_dom"/>
</dbReference>
<protein>
    <recommendedName>
        <fullName evidence="8">DNA topoisomerase 1</fullName>
        <ecNumber evidence="8">5.6.2.1</ecNumber>
    </recommendedName>
    <alternativeName>
        <fullName evidence="8">DNA topoisomerase I</fullName>
    </alternativeName>
</protein>
<feature type="domain" description="Topo IA-type catalytic" evidence="10">
    <location>
        <begin position="142"/>
        <end position="579"/>
    </location>
</feature>
<evidence type="ECO:0000256" key="3">
    <source>
        <dbReference type="ARBA" id="ARBA00022723"/>
    </source>
</evidence>
<feature type="site" description="Interaction with DNA" evidence="8">
    <location>
        <position position="152"/>
    </location>
</feature>
<feature type="site" description="Interaction with DNA" evidence="8">
    <location>
        <position position="156"/>
    </location>
</feature>
<dbReference type="PROSITE" id="PS00396">
    <property type="entry name" value="TOPO_IA_1"/>
    <property type="match status" value="1"/>
</dbReference>
<dbReference type="InterPro" id="IPR034149">
    <property type="entry name" value="TOPRIM_TopoI"/>
</dbReference>
<keyword evidence="7 8" id="KW-0413">Isomerase</keyword>
<dbReference type="CDD" id="cd00186">
    <property type="entry name" value="TOP1Ac"/>
    <property type="match status" value="1"/>
</dbReference>
<evidence type="ECO:0000313" key="11">
    <source>
        <dbReference type="EMBL" id="WNY64428.1"/>
    </source>
</evidence>
<keyword evidence="6 8" id="KW-0238">DNA-binding</keyword>
<feature type="active site" description="O-(5'-phospho-DNA)-tyrosine intermediate" evidence="8">
    <location>
        <position position="324"/>
    </location>
</feature>
<comment type="catalytic activity">
    <reaction evidence="1 8">
        <text>ATP-independent breakage of single-stranded DNA, followed by passage and rejoining.</text>
        <dbReference type="EC" id="5.6.2.1"/>
    </reaction>
</comment>
<name>A0ABZ0CDI1_9SPIR</name>
<feature type="site" description="Interaction with DNA" evidence="8">
    <location>
        <position position="161"/>
    </location>
</feature>
<evidence type="ECO:0000259" key="9">
    <source>
        <dbReference type="PROSITE" id="PS50880"/>
    </source>
</evidence>
<dbReference type="InterPro" id="IPR013826">
    <property type="entry name" value="Topo_IA_cen_sub3"/>
</dbReference>
<dbReference type="Pfam" id="PF01751">
    <property type="entry name" value="Toprim"/>
    <property type="match status" value="1"/>
</dbReference>
<organism evidence="11 12">
    <name type="scientific">Borreliella americana</name>
    <dbReference type="NCBI Taxonomy" id="478807"/>
    <lineage>
        <taxon>Bacteria</taxon>
        <taxon>Pseudomonadati</taxon>
        <taxon>Spirochaetota</taxon>
        <taxon>Spirochaetia</taxon>
        <taxon>Spirochaetales</taxon>
        <taxon>Borreliaceae</taxon>
        <taxon>Borreliella</taxon>
    </lineage>
</organism>
<dbReference type="CDD" id="cd03363">
    <property type="entry name" value="TOPRIM_TopoIA_TopoI"/>
    <property type="match status" value="1"/>
</dbReference>
<dbReference type="Pfam" id="PF01131">
    <property type="entry name" value="Topoisom_bac"/>
    <property type="match status" value="1"/>
</dbReference>
<dbReference type="HAMAP" id="MF_00952">
    <property type="entry name" value="Topoisom_1_prok"/>
    <property type="match status" value="1"/>
</dbReference>
<evidence type="ECO:0000313" key="12">
    <source>
        <dbReference type="Proteomes" id="UP001305925"/>
    </source>
</evidence>
<dbReference type="InterPro" id="IPR023405">
    <property type="entry name" value="Topo_IA_core_domain"/>
</dbReference>
<dbReference type="PRINTS" id="PR00417">
    <property type="entry name" value="PRTPISMRASEI"/>
</dbReference>
<dbReference type="SMART" id="SM00493">
    <property type="entry name" value="TOPRIM"/>
    <property type="match status" value="1"/>
</dbReference>
<dbReference type="PROSITE" id="PS52039">
    <property type="entry name" value="TOPO_IA_2"/>
    <property type="match status" value="1"/>
</dbReference>
<dbReference type="Proteomes" id="UP001305925">
    <property type="component" value="Chromosome"/>
</dbReference>
<dbReference type="Gene3D" id="3.40.50.140">
    <property type="match status" value="1"/>
</dbReference>
<sequence length="854" mass="98493">MQNKKLIIVESPTKAKTIKKFLDESFLVEACMGHIVDLPNNAKEIPKEYKKYEWANISIDYNNGFNPIYIIPSNKKPIVSKLKKLVKTINEIYLATDQDREGETIAFHLKEVLKIKNYKRMIFHEITETAIIESLKNTRNIDMNLVNAGEARRILDRLYGYTISPLLWKKVAYGLSAGRVQSVGLKLLIEKEKTRINFKKANYYSILLQCKHEKKDLLLETKLEEIEGKNIAEGKDFVNETGKLKNITKTIIITQDLMTELEKELKNGQKIELISIETKKIKMPPPKPFTTSTLQQEINKLLKIGTKQIMQHAQKLYEHGYITYMRTDSHNIAKIAKDKITKIIKNKYGKDYVEEKDRIYEKEKMAQNAHEAIRPSEMFIPNETIEIESKTAKEIYKIIWDRTIISGMKDAIKENIKLTFKYKNLIFRSSFTKIIFDGFLKHTKEKDEYLNINFDLIKKGDIFSIVKMKTSEHETKAPFRYTEASLVQKMEKEGIGRPSTYATIISTLLEREYAFKLNNTLMPTIKGAAVINLLEKYFPVLIELNFTSNMEEKLDKIAIGKLDKIKYLSKFYNGKKGLKDTVMQLEPKIDSSEFRTVIESQNIENKNNNSINNNINYTINIGKYGPYLIFKGHNYSINTKTPLENLYKKDEIEKIINEKELKPNILGVDPLTGLNVIFKNTIYGNIVQLGEDTYAPQEYTKKGKPKKLKIIKAKKASTKKIDPENITLELALKLLSLPKPIGKHPQTNEQIIAATGVFGDYIKTESGSIACSLKKDLKAYDITLDKAISLLNERANKVGIIVKIITFSKNKIGNKIYIYKKNDKFYAKIKRKKIDLPDNINLDEINEKYVFSLL</sequence>
<dbReference type="PROSITE" id="PS50880">
    <property type="entry name" value="TOPRIM"/>
    <property type="match status" value="1"/>
</dbReference>
<dbReference type="Pfam" id="PF13368">
    <property type="entry name" value="Toprim_C_rpt"/>
    <property type="match status" value="1"/>
</dbReference>